<dbReference type="EMBL" id="JACEEZ010019792">
    <property type="protein sequence ID" value="KAG0715321.1"/>
    <property type="molecule type" value="Genomic_DNA"/>
</dbReference>
<evidence type="ECO:0000313" key="3">
    <source>
        <dbReference type="Proteomes" id="UP000770661"/>
    </source>
</evidence>
<dbReference type="AlphaFoldDB" id="A0A8J5CM77"/>
<dbReference type="Proteomes" id="UP000770661">
    <property type="component" value="Unassembled WGS sequence"/>
</dbReference>
<name>A0A8J5CM77_CHIOP</name>
<protein>
    <submittedName>
        <fullName evidence="2">Uncharacterized protein</fullName>
    </submittedName>
</protein>
<feature type="region of interest" description="Disordered" evidence="1">
    <location>
        <begin position="227"/>
        <end position="264"/>
    </location>
</feature>
<evidence type="ECO:0000256" key="1">
    <source>
        <dbReference type="SAM" id="MobiDB-lite"/>
    </source>
</evidence>
<keyword evidence="3" id="KW-1185">Reference proteome</keyword>
<feature type="region of interest" description="Disordered" evidence="1">
    <location>
        <begin position="425"/>
        <end position="447"/>
    </location>
</feature>
<comment type="caution">
    <text evidence="2">The sequence shown here is derived from an EMBL/GenBank/DDBJ whole genome shotgun (WGS) entry which is preliminary data.</text>
</comment>
<evidence type="ECO:0000313" key="2">
    <source>
        <dbReference type="EMBL" id="KAG0715321.1"/>
    </source>
</evidence>
<proteinExistence type="predicted"/>
<feature type="compositionally biased region" description="Basic and acidic residues" evidence="1">
    <location>
        <begin position="238"/>
        <end position="247"/>
    </location>
</feature>
<accession>A0A8J5CM77</accession>
<sequence>MVPMLYPHILLVALTLGKHQPYMYVFMGGLLEVPSSCCFDSNHWTGGVKGRSTIHFTRGLGGFCLGWESELLLGAGKWSQLTACRFRRPSPVHISIKQNVTMRRWKPNDLALGCMALANFYTAHQRSRTENPKNEGECQDLGWTKSPKNVFNNLLKEIFLEDSRGFKRFSPDGPTKTTFVKLLNWCHLSSEPSHQVKASCGHQLNACQFHSATWQQLHSTVARKLAGDFTAGTSQPPPRRDTRDQIKRKYPPGHSHTLSQRPGHLRLSQQSWDTAFTLPTVLDTHTLSPSQSLTHSYFSPRTVLDTHPLSQQPPDTPSLSHIPGHSLQLSPQPPYTRIHSPKPQNLIHSLRTAPDSRIPLPKSLRGLIKSKGSAHRGDNGVFRKLEDLIPLWCPDIVRLGRHTNKRFAPSIRWASMLGHFFATGRPVDAQPHRKNRPPRDDGAPLSPAPWKGRALLTMVLLLPELAFSFTLLLSKHYQQLQDMTGLHNDSLSGILELAQVYASRPGFGRQRGDNVDVIRRHLRFSLRSNRVELSANAIIPSDQAELGYVYYNLYNAVSAMPETLSRTHEGSVDVVLHFKTSVSAIVWSSTSATICALFGIFLFGCRNCLLNTEVDPLPQTFGPALTNQQNGGQEFRAPTWEYYWTLEHYVKRRGISGKRHPKRFVVTSRRTERREPYLEAFCHGYLPDPDKRLHY</sequence>
<reference evidence="2" key="1">
    <citation type="submission" date="2020-07" db="EMBL/GenBank/DDBJ databases">
        <title>The High-quality genome of the commercially important snow crab, Chionoecetes opilio.</title>
        <authorList>
            <person name="Jeong J.-H."/>
            <person name="Ryu S."/>
        </authorList>
    </citation>
    <scope>NUCLEOTIDE SEQUENCE</scope>
    <source>
        <strain evidence="2">MADBK_172401_WGS</strain>
        <tissue evidence="2">Digestive gland</tissue>
    </source>
</reference>
<organism evidence="2 3">
    <name type="scientific">Chionoecetes opilio</name>
    <name type="common">Atlantic snow crab</name>
    <name type="synonym">Cancer opilio</name>
    <dbReference type="NCBI Taxonomy" id="41210"/>
    <lineage>
        <taxon>Eukaryota</taxon>
        <taxon>Metazoa</taxon>
        <taxon>Ecdysozoa</taxon>
        <taxon>Arthropoda</taxon>
        <taxon>Crustacea</taxon>
        <taxon>Multicrustacea</taxon>
        <taxon>Malacostraca</taxon>
        <taxon>Eumalacostraca</taxon>
        <taxon>Eucarida</taxon>
        <taxon>Decapoda</taxon>
        <taxon>Pleocyemata</taxon>
        <taxon>Brachyura</taxon>
        <taxon>Eubrachyura</taxon>
        <taxon>Majoidea</taxon>
        <taxon>Majidae</taxon>
        <taxon>Chionoecetes</taxon>
    </lineage>
</organism>
<gene>
    <name evidence="2" type="ORF">GWK47_012214</name>
</gene>